<proteinExistence type="predicted"/>
<accession>A0A5C6E9W2</accession>
<comment type="caution">
    <text evidence="1">The sequence shown here is derived from an EMBL/GenBank/DDBJ whole genome shotgun (WGS) entry which is preliminary data.</text>
</comment>
<protein>
    <submittedName>
        <fullName evidence="1">Uncharacterized protein</fullName>
    </submittedName>
</protein>
<dbReference type="Proteomes" id="UP000318288">
    <property type="component" value="Unassembled WGS sequence"/>
</dbReference>
<evidence type="ECO:0000313" key="2">
    <source>
        <dbReference type="Proteomes" id="UP000318288"/>
    </source>
</evidence>
<dbReference type="AlphaFoldDB" id="A0A5C6E9W2"/>
<sequence length="142" mass="16384">MNSSREVRRREQGVEQPLATELMLPMPINELHCRVAIRKYVIHFVGVPPLLGKVASIVDRQWLRKAFWISHDVDEFCQNLRSQREPIAVIEQPCECRFCILMKRMLGDSGRNEEPSIQSMVQFCCSSISSSRSLLASSYERT</sequence>
<gene>
    <name evidence="1" type="ORF">Poly51_57860</name>
</gene>
<evidence type="ECO:0000313" key="1">
    <source>
        <dbReference type="EMBL" id="TWU44737.1"/>
    </source>
</evidence>
<organism evidence="1 2">
    <name type="scientific">Rubripirellula tenax</name>
    <dbReference type="NCBI Taxonomy" id="2528015"/>
    <lineage>
        <taxon>Bacteria</taxon>
        <taxon>Pseudomonadati</taxon>
        <taxon>Planctomycetota</taxon>
        <taxon>Planctomycetia</taxon>
        <taxon>Pirellulales</taxon>
        <taxon>Pirellulaceae</taxon>
        <taxon>Rubripirellula</taxon>
    </lineage>
</organism>
<dbReference type="EMBL" id="SJPW01000009">
    <property type="protein sequence ID" value="TWU44737.1"/>
    <property type="molecule type" value="Genomic_DNA"/>
</dbReference>
<name>A0A5C6E9W2_9BACT</name>
<reference evidence="1 2" key="1">
    <citation type="submission" date="2019-02" db="EMBL/GenBank/DDBJ databases">
        <title>Deep-cultivation of Planctomycetes and their phenomic and genomic characterization uncovers novel biology.</title>
        <authorList>
            <person name="Wiegand S."/>
            <person name="Jogler M."/>
            <person name="Boedeker C."/>
            <person name="Pinto D."/>
            <person name="Vollmers J."/>
            <person name="Rivas-Marin E."/>
            <person name="Kohn T."/>
            <person name="Peeters S.H."/>
            <person name="Heuer A."/>
            <person name="Rast P."/>
            <person name="Oberbeckmann S."/>
            <person name="Bunk B."/>
            <person name="Jeske O."/>
            <person name="Meyerdierks A."/>
            <person name="Storesund J.E."/>
            <person name="Kallscheuer N."/>
            <person name="Luecker S."/>
            <person name="Lage O.M."/>
            <person name="Pohl T."/>
            <person name="Merkel B.J."/>
            <person name="Hornburger P."/>
            <person name="Mueller R.-W."/>
            <person name="Bruemmer F."/>
            <person name="Labrenz M."/>
            <person name="Spormann A.M."/>
            <person name="Op Den Camp H."/>
            <person name="Overmann J."/>
            <person name="Amann R."/>
            <person name="Jetten M.S.M."/>
            <person name="Mascher T."/>
            <person name="Medema M.H."/>
            <person name="Devos D.P."/>
            <person name="Kaster A.-K."/>
            <person name="Ovreas L."/>
            <person name="Rohde M."/>
            <person name="Galperin M.Y."/>
            <person name="Jogler C."/>
        </authorList>
    </citation>
    <scope>NUCLEOTIDE SEQUENCE [LARGE SCALE GENOMIC DNA]</scope>
    <source>
        <strain evidence="1 2">Poly51</strain>
    </source>
</reference>
<keyword evidence="2" id="KW-1185">Reference proteome</keyword>